<dbReference type="GO" id="GO:0000793">
    <property type="term" value="C:condensed chromosome"/>
    <property type="evidence" value="ECO:0007669"/>
    <property type="project" value="TreeGrafter"/>
</dbReference>
<keyword evidence="2" id="KW-1185">Reference proteome</keyword>
<dbReference type="AlphaFoldDB" id="A0A8X6S7N0"/>
<sequence length="104" mass="12287">MTLLRVQVEANPCQKMEELSNALNQPWSTIQEHLQQNDEEWVLYDNPNHKRQWLSLKEPPRRTAKPDLHPKKTLLYVLWSIRGIVHFEEFKPGETVMQTVIVNG</sequence>
<organism evidence="1 2">
    <name type="scientific">Trichonephila clavipes</name>
    <name type="common">Golden silk orbweaver</name>
    <name type="synonym">Nephila clavipes</name>
    <dbReference type="NCBI Taxonomy" id="2585209"/>
    <lineage>
        <taxon>Eukaryota</taxon>
        <taxon>Metazoa</taxon>
        <taxon>Ecdysozoa</taxon>
        <taxon>Arthropoda</taxon>
        <taxon>Chelicerata</taxon>
        <taxon>Arachnida</taxon>
        <taxon>Araneae</taxon>
        <taxon>Araneomorphae</taxon>
        <taxon>Entelegynae</taxon>
        <taxon>Araneoidea</taxon>
        <taxon>Nephilidae</taxon>
        <taxon>Trichonephila</taxon>
    </lineage>
</organism>
<dbReference type="GO" id="GO:0044547">
    <property type="term" value="F:DNA topoisomerase binding"/>
    <property type="evidence" value="ECO:0007669"/>
    <property type="project" value="TreeGrafter"/>
</dbReference>
<dbReference type="GO" id="GO:0042800">
    <property type="term" value="F:histone H3K4 methyltransferase activity"/>
    <property type="evidence" value="ECO:0007669"/>
    <property type="project" value="TreeGrafter"/>
</dbReference>
<accession>A0A8X6S7N0</accession>
<dbReference type="GO" id="GO:0003697">
    <property type="term" value="F:single-stranded DNA binding"/>
    <property type="evidence" value="ECO:0007669"/>
    <property type="project" value="TreeGrafter"/>
</dbReference>
<gene>
    <name evidence="1" type="primary">SETMAR</name>
    <name evidence="1" type="ORF">TNCV_1357451</name>
</gene>
<evidence type="ECO:0000313" key="2">
    <source>
        <dbReference type="Proteomes" id="UP000887159"/>
    </source>
</evidence>
<dbReference type="GO" id="GO:0046975">
    <property type="term" value="F:histone H3K36 methyltransferase activity"/>
    <property type="evidence" value="ECO:0007669"/>
    <property type="project" value="TreeGrafter"/>
</dbReference>
<dbReference type="GO" id="GO:0015074">
    <property type="term" value="P:DNA integration"/>
    <property type="evidence" value="ECO:0007669"/>
    <property type="project" value="TreeGrafter"/>
</dbReference>
<dbReference type="PANTHER" id="PTHR46060:SF2">
    <property type="entry name" value="HISTONE-LYSINE N-METHYLTRANSFERASE SETMAR"/>
    <property type="match status" value="1"/>
</dbReference>
<comment type="caution">
    <text evidence="1">The sequence shown here is derived from an EMBL/GenBank/DDBJ whole genome shotgun (WGS) entry which is preliminary data.</text>
</comment>
<dbReference type="GO" id="GO:0000729">
    <property type="term" value="P:DNA double-strand break processing"/>
    <property type="evidence" value="ECO:0007669"/>
    <property type="project" value="TreeGrafter"/>
</dbReference>
<dbReference type="GO" id="GO:0035861">
    <property type="term" value="C:site of double-strand break"/>
    <property type="evidence" value="ECO:0007669"/>
    <property type="project" value="TreeGrafter"/>
</dbReference>
<dbReference type="GO" id="GO:0000014">
    <property type="term" value="F:single-stranded DNA endodeoxyribonuclease activity"/>
    <property type="evidence" value="ECO:0007669"/>
    <property type="project" value="TreeGrafter"/>
</dbReference>
<dbReference type="GO" id="GO:0006303">
    <property type="term" value="P:double-strand break repair via nonhomologous end joining"/>
    <property type="evidence" value="ECO:0007669"/>
    <property type="project" value="TreeGrafter"/>
</dbReference>
<dbReference type="GO" id="GO:0031297">
    <property type="term" value="P:replication fork processing"/>
    <property type="evidence" value="ECO:0007669"/>
    <property type="project" value="TreeGrafter"/>
</dbReference>
<dbReference type="PANTHER" id="PTHR46060">
    <property type="entry name" value="MARINER MOS1 TRANSPOSASE-LIKE PROTEIN"/>
    <property type="match status" value="1"/>
</dbReference>
<dbReference type="GO" id="GO:0044774">
    <property type="term" value="P:mitotic DNA integrity checkpoint signaling"/>
    <property type="evidence" value="ECO:0007669"/>
    <property type="project" value="TreeGrafter"/>
</dbReference>
<dbReference type="Gene3D" id="3.30.420.10">
    <property type="entry name" value="Ribonuclease H-like superfamily/Ribonuclease H"/>
    <property type="match status" value="1"/>
</dbReference>
<dbReference type="EMBL" id="BMAU01021280">
    <property type="protein sequence ID" value="GFY08339.1"/>
    <property type="molecule type" value="Genomic_DNA"/>
</dbReference>
<dbReference type="GO" id="GO:0005634">
    <property type="term" value="C:nucleus"/>
    <property type="evidence" value="ECO:0007669"/>
    <property type="project" value="TreeGrafter"/>
</dbReference>
<dbReference type="Pfam" id="PF01359">
    <property type="entry name" value="Transposase_1"/>
    <property type="match status" value="1"/>
</dbReference>
<dbReference type="InterPro" id="IPR036397">
    <property type="entry name" value="RNaseH_sf"/>
</dbReference>
<dbReference type="Proteomes" id="UP000887159">
    <property type="component" value="Unassembled WGS sequence"/>
</dbReference>
<reference evidence="1" key="1">
    <citation type="submission" date="2020-08" db="EMBL/GenBank/DDBJ databases">
        <title>Multicomponent nature underlies the extraordinary mechanical properties of spider dragline silk.</title>
        <authorList>
            <person name="Kono N."/>
            <person name="Nakamura H."/>
            <person name="Mori M."/>
            <person name="Yoshida Y."/>
            <person name="Ohtoshi R."/>
            <person name="Malay A.D."/>
            <person name="Moran D.A.P."/>
            <person name="Tomita M."/>
            <person name="Numata K."/>
            <person name="Arakawa K."/>
        </authorList>
    </citation>
    <scope>NUCLEOTIDE SEQUENCE</scope>
</reference>
<name>A0A8X6S7N0_TRICX</name>
<dbReference type="InterPro" id="IPR052709">
    <property type="entry name" value="Transposase-MT_Hybrid"/>
</dbReference>
<protein>
    <submittedName>
        <fullName evidence="1">Histone-lysine N-methyltransferase SETMAR</fullName>
    </submittedName>
</protein>
<dbReference type="InterPro" id="IPR001888">
    <property type="entry name" value="Transposase_1"/>
</dbReference>
<proteinExistence type="predicted"/>
<evidence type="ECO:0000313" key="1">
    <source>
        <dbReference type="EMBL" id="GFY08339.1"/>
    </source>
</evidence>
<dbReference type="GO" id="GO:0003690">
    <property type="term" value="F:double-stranded DNA binding"/>
    <property type="evidence" value="ECO:0007669"/>
    <property type="project" value="TreeGrafter"/>
</dbReference>